<dbReference type="EMBL" id="CP006763">
    <property type="protein sequence ID" value="AGY75951.2"/>
    <property type="molecule type" value="Genomic_DNA"/>
</dbReference>
<name>A0ABN4BEN8_9CLOT</name>
<evidence type="ECO:0000313" key="1">
    <source>
        <dbReference type="EMBL" id="AGY75951.2"/>
    </source>
</evidence>
<organism evidence="1 2">
    <name type="scientific">Clostridium autoethanogenum DSM 10061</name>
    <dbReference type="NCBI Taxonomy" id="1341692"/>
    <lineage>
        <taxon>Bacteria</taxon>
        <taxon>Bacillati</taxon>
        <taxon>Bacillota</taxon>
        <taxon>Clostridia</taxon>
        <taxon>Eubacteriales</taxon>
        <taxon>Clostridiaceae</taxon>
        <taxon>Clostridium</taxon>
    </lineage>
</organism>
<dbReference type="Proteomes" id="UP000017590">
    <property type="component" value="Chromosome"/>
</dbReference>
<dbReference type="RefSeq" id="WP_199275782.1">
    <property type="nucleotide sequence ID" value="NC_022592.1"/>
</dbReference>
<gene>
    <name evidence="1" type="ORF">CAETHG_1732</name>
</gene>
<sequence>MALLKWKIKSKNPKKLTSDEIGMLAIYDKPVNFTARKSIDEIVAYVKS</sequence>
<protein>
    <submittedName>
        <fullName evidence="1">Uncharacterized protein</fullName>
    </submittedName>
</protein>
<reference evidence="2" key="1">
    <citation type="journal article" date="2014" name="Biotechnol. Biofuels">
        <title>Comparison of single-molecule sequencing and hybrid approaches for finishing the genome of Clostridium autoethanogenum and analysis of CRISPR systems in industrial relevant Clostridia.</title>
        <authorList>
            <person name="Brown S.D."/>
            <person name="Nagaraju S."/>
            <person name="Utturkar S."/>
            <person name="De Tissera S."/>
            <person name="Segovia S."/>
            <person name="Mitchell W."/>
            <person name="Land M.L."/>
            <person name="Dassanayake A."/>
            <person name="Kopke M."/>
        </authorList>
    </citation>
    <scope>NUCLEOTIDE SEQUENCE [LARGE SCALE GENOMIC DNA]</scope>
    <source>
        <strain evidence="2">DSM 10061</strain>
    </source>
</reference>
<proteinExistence type="predicted"/>
<accession>A0ABN4BEN8</accession>
<keyword evidence="2" id="KW-1185">Reference proteome</keyword>
<evidence type="ECO:0000313" key="2">
    <source>
        <dbReference type="Proteomes" id="UP000017590"/>
    </source>
</evidence>